<evidence type="ECO:0000313" key="2">
    <source>
        <dbReference type="Proteomes" id="UP001241377"/>
    </source>
</evidence>
<sequence length="663" mass="72517">MIQVDSETSPDGRPAFPSRWGSLDITLDELNLAHTLPVGQTFLWHRQPLRKEGQQCISPPTSTTPLDLKTDFNISGNDSTADESFQTVIRTETVSDAGEHRVNVKVEAIEEEVTISVKDECQDSNGILADIQEYSNEAKETEEPEAAPLEEWSRAISNPPRVILLRQTPTKIYYTSVLPSTAEPSNRAPPPDDDCIIGNSDIDRDYLLDFFNIDLTASFGSLKGIYSLWAGQDPSLFGRAWKAQAVPQGVRVLRQDPWECLIDDLLRGTVSAAGQVDQSTVLDSKSSIDRLQQILRDLGFGYRAGFISSSLQTLVTAHGTTEERNLLGIPASSVDQETDHDGVETFLLSLRQCATYNGNGTCSDSGTAQRWRNELLRLKGVGRKVADCVGLMSLDQKMYSFSAPLSFKANIVPIDTHLQQIAARHPRFPAKLKSKSTSTEGVYNAVQTFLCDLWGGGDEESSMTNGTRPRMKLAGWCQSVMFAADLKGSTAVVNVKVEVSTLEERIVKLEPESQPAARLNAKSLKRKPPGSRATAMQLETPDTASIISDSLLDQKSPSSAPPANQGSSYVSQAEVATLNRKRKRVSTVDRATAKPPKAAKANGRSKTTSTHTLVKADSSQVSETTSTLYTNSSGFHESIRETRRASGRSERYAARCDKLEAVI</sequence>
<reference evidence="1" key="1">
    <citation type="submission" date="2023-04" db="EMBL/GenBank/DDBJ databases">
        <title>Draft Genome sequencing of Naganishia species isolated from polar environments using Oxford Nanopore Technology.</title>
        <authorList>
            <person name="Leo P."/>
            <person name="Venkateswaran K."/>
        </authorList>
    </citation>
    <scope>NUCLEOTIDE SEQUENCE</scope>
    <source>
        <strain evidence="1">MNA-CCFEE 5261</strain>
    </source>
</reference>
<dbReference type="EMBL" id="JASBWR010000001">
    <property type="protein sequence ID" value="KAJ9113962.1"/>
    <property type="molecule type" value="Genomic_DNA"/>
</dbReference>
<accession>A0ACC2WQQ7</accession>
<organism evidence="1 2">
    <name type="scientific">Naganishia cerealis</name>
    <dbReference type="NCBI Taxonomy" id="610337"/>
    <lineage>
        <taxon>Eukaryota</taxon>
        <taxon>Fungi</taxon>
        <taxon>Dikarya</taxon>
        <taxon>Basidiomycota</taxon>
        <taxon>Agaricomycotina</taxon>
        <taxon>Tremellomycetes</taxon>
        <taxon>Filobasidiales</taxon>
        <taxon>Filobasidiaceae</taxon>
        <taxon>Naganishia</taxon>
    </lineage>
</organism>
<protein>
    <submittedName>
        <fullName evidence="1">Uncharacterized protein</fullName>
    </submittedName>
</protein>
<evidence type="ECO:0000313" key="1">
    <source>
        <dbReference type="EMBL" id="KAJ9113962.1"/>
    </source>
</evidence>
<gene>
    <name evidence="1" type="ORF">QFC19_000158</name>
</gene>
<dbReference type="Proteomes" id="UP001241377">
    <property type="component" value="Unassembled WGS sequence"/>
</dbReference>
<name>A0ACC2WQQ7_9TREE</name>
<proteinExistence type="predicted"/>
<keyword evidence="2" id="KW-1185">Reference proteome</keyword>
<comment type="caution">
    <text evidence="1">The sequence shown here is derived from an EMBL/GenBank/DDBJ whole genome shotgun (WGS) entry which is preliminary data.</text>
</comment>